<evidence type="ECO:0000256" key="7">
    <source>
        <dbReference type="SAM" id="Phobius"/>
    </source>
</evidence>
<keyword evidence="10" id="KW-1185">Reference proteome</keyword>
<evidence type="ECO:0000259" key="8">
    <source>
        <dbReference type="PROSITE" id="PS50850"/>
    </source>
</evidence>
<keyword evidence="3" id="KW-0813">Transport</keyword>
<sequence>MASKRVSRRLNDDEISHLLNDTASDFDSNTELVDRAEIEDFGGYGRFHWRLMGVCASLQAADAIEILCISFLLPVAQCDLGLTSTRKGWLNALLFLGLLMGGYVGGSLSDQVGRKRVLIACLFLHGSAGLISSFMPNFPSFLAARLLSGVGVGGALPVNFPYFAEFQPRDRRGRMVTLLASCFLLGNLVVAGLAWWIIPSGWKFTISSSLEYNSWRIFVGACGLPSILAALFLLRFPESPKFLLSIGKEEEALRVVSLALETSMKGPRGYQGIPSLSLRWRESVKHICLQTVQLFRGNLLFRICIMIVIHFSLAFGYYGLWMWFPELFSRLKSYYILHSQPASVCDIIGLNIPGRNESTDPCDTKPVDPSVYQDQVLLAVAPLPMHIWTFLHMDTLGRKFFLVLGMVVSGVSVFLISLVRNSIQSLLLSMLFSAVSNAAFNAIACVQVELFPTHLRATGMALTAAALRIGAFLGNVIFGYFLDVSCIVPMMSIAIFLCGMHIPFLIVLSSVL</sequence>
<keyword evidence="6 7" id="KW-0472">Membrane</keyword>
<feature type="transmembrane region" description="Helical" evidence="7">
    <location>
        <begin position="117"/>
        <end position="135"/>
    </location>
</feature>
<feature type="transmembrane region" description="Helical" evidence="7">
    <location>
        <begin position="400"/>
        <end position="419"/>
    </location>
</feature>
<feature type="transmembrane region" description="Helical" evidence="7">
    <location>
        <begin position="460"/>
        <end position="481"/>
    </location>
</feature>
<dbReference type="GO" id="GO:0016020">
    <property type="term" value="C:membrane"/>
    <property type="evidence" value="ECO:0007669"/>
    <property type="project" value="UniProtKB-SubCell"/>
</dbReference>
<dbReference type="InterPro" id="IPR005828">
    <property type="entry name" value="MFS_sugar_transport-like"/>
</dbReference>
<organism evidence="9">
    <name type="scientific">Darwinula stevensoni</name>
    <dbReference type="NCBI Taxonomy" id="69355"/>
    <lineage>
        <taxon>Eukaryota</taxon>
        <taxon>Metazoa</taxon>
        <taxon>Ecdysozoa</taxon>
        <taxon>Arthropoda</taxon>
        <taxon>Crustacea</taxon>
        <taxon>Oligostraca</taxon>
        <taxon>Ostracoda</taxon>
        <taxon>Podocopa</taxon>
        <taxon>Podocopida</taxon>
        <taxon>Darwinulocopina</taxon>
        <taxon>Darwinuloidea</taxon>
        <taxon>Darwinulidae</taxon>
        <taxon>Darwinula</taxon>
    </lineage>
</organism>
<accession>A0A7R8X8T8</accession>
<feature type="transmembrane region" description="Helical" evidence="7">
    <location>
        <begin position="425"/>
        <end position="448"/>
    </location>
</feature>
<feature type="transmembrane region" description="Helical" evidence="7">
    <location>
        <begin position="487"/>
        <end position="508"/>
    </location>
</feature>
<feature type="transmembrane region" description="Helical" evidence="7">
    <location>
        <begin position="88"/>
        <end position="105"/>
    </location>
</feature>
<evidence type="ECO:0000256" key="3">
    <source>
        <dbReference type="ARBA" id="ARBA00022448"/>
    </source>
</evidence>
<dbReference type="PANTHER" id="PTHR23511:SF34">
    <property type="entry name" value="SYNAPTIC VESICLE GLYCOPROTEIN 2"/>
    <property type="match status" value="1"/>
</dbReference>
<evidence type="ECO:0000313" key="10">
    <source>
        <dbReference type="Proteomes" id="UP000677054"/>
    </source>
</evidence>
<dbReference type="SUPFAM" id="SSF103473">
    <property type="entry name" value="MFS general substrate transporter"/>
    <property type="match status" value="1"/>
</dbReference>
<keyword evidence="4 7" id="KW-0812">Transmembrane</keyword>
<feature type="transmembrane region" description="Helical" evidence="7">
    <location>
        <begin position="141"/>
        <end position="164"/>
    </location>
</feature>
<dbReference type="PROSITE" id="PS00217">
    <property type="entry name" value="SUGAR_TRANSPORT_2"/>
    <property type="match status" value="1"/>
</dbReference>
<dbReference type="EMBL" id="CAJPEV010000761">
    <property type="protein sequence ID" value="CAG0888304.1"/>
    <property type="molecule type" value="Genomic_DNA"/>
</dbReference>
<dbReference type="Pfam" id="PF00083">
    <property type="entry name" value="Sugar_tr"/>
    <property type="match status" value="1"/>
</dbReference>
<feature type="transmembrane region" description="Helical" evidence="7">
    <location>
        <begin position="217"/>
        <end position="236"/>
    </location>
</feature>
<feature type="transmembrane region" description="Helical" evidence="7">
    <location>
        <begin position="299"/>
        <end position="324"/>
    </location>
</feature>
<dbReference type="GO" id="GO:0022857">
    <property type="term" value="F:transmembrane transporter activity"/>
    <property type="evidence" value="ECO:0007669"/>
    <property type="project" value="InterPro"/>
</dbReference>
<gene>
    <name evidence="9" type="ORF">DSTB1V02_LOCUS4905</name>
</gene>
<protein>
    <recommendedName>
        <fullName evidence="8">Major facilitator superfamily (MFS) profile domain-containing protein</fullName>
    </recommendedName>
</protein>
<evidence type="ECO:0000256" key="1">
    <source>
        <dbReference type="ARBA" id="ARBA00004141"/>
    </source>
</evidence>
<dbReference type="InterPro" id="IPR020846">
    <property type="entry name" value="MFS_dom"/>
</dbReference>
<dbReference type="OrthoDB" id="3936150at2759"/>
<dbReference type="Pfam" id="PF07690">
    <property type="entry name" value="MFS_1"/>
    <property type="match status" value="1"/>
</dbReference>
<evidence type="ECO:0000256" key="2">
    <source>
        <dbReference type="ARBA" id="ARBA00008335"/>
    </source>
</evidence>
<feature type="domain" description="Major facilitator superfamily (MFS) profile" evidence="8">
    <location>
        <begin position="51"/>
        <end position="512"/>
    </location>
</feature>
<feature type="transmembrane region" description="Helical" evidence="7">
    <location>
        <begin position="51"/>
        <end position="76"/>
    </location>
</feature>
<evidence type="ECO:0000313" key="9">
    <source>
        <dbReference type="EMBL" id="CAD7245027.1"/>
    </source>
</evidence>
<proteinExistence type="inferred from homology"/>
<keyword evidence="5 7" id="KW-1133">Transmembrane helix</keyword>
<evidence type="ECO:0000256" key="6">
    <source>
        <dbReference type="ARBA" id="ARBA00023136"/>
    </source>
</evidence>
<dbReference type="InterPro" id="IPR005829">
    <property type="entry name" value="Sugar_transporter_CS"/>
</dbReference>
<comment type="subcellular location">
    <subcellularLocation>
        <location evidence="1">Membrane</location>
        <topology evidence="1">Multi-pass membrane protein</topology>
    </subcellularLocation>
</comment>
<dbReference type="PROSITE" id="PS50850">
    <property type="entry name" value="MFS"/>
    <property type="match status" value="1"/>
</dbReference>
<dbReference type="EMBL" id="LR900278">
    <property type="protein sequence ID" value="CAD7245027.1"/>
    <property type="molecule type" value="Genomic_DNA"/>
</dbReference>
<evidence type="ECO:0000256" key="5">
    <source>
        <dbReference type="ARBA" id="ARBA00022989"/>
    </source>
</evidence>
<dbReference type="Proteomes" id="UP000677054">
    <property type="component" value="Unassembled WGS sequence"/>
</dbReference>
<comment type="similarity">
    <text evidence="2">Belongs to the major facilitator superfamily.</text>
</comment>
<reference evidence="9" key="1">
    <citation type="submission" date="2020-11" db="EMBL/GenBank/DDBJ databases">
        <authorList>
            <person name="Tran Van P."/>
        </authorList>
    </citation>
    <scope>NUCLEOTIDE SEQUENCE</scope>
</reference>
<name>A0A7R8X8T8_9CRUS</name>
<dbReference type="InterPro" id="IPR036259">
    <property type="entry name" value="MFS_trans_sf"/>
</dbReference>
<dbReference type="Gene3D" id="1.20.1250.20">
    <property type="entry name" value="MFS general substrate transporter like domains"/>
    <property type="match status" value="1"/>
</dbReference>
<dbReference type="PANTHER" id="PTHR23511">
    <property type="entry name" value="SYNAPTIC VESICLE GLYCOPROTEIN 2"/>
    <property type="match status" value="1"/>
</dbReference>
<dbReference type="InterPro" id="IPR011701">
    <property type="entry name" value="MFS"/>
</dbReference>
<dbReference type="AlphaFoldDB" id="A0A7R8X8T8"/>
<feature type="transmembrane region" description="Helical" evidence="7">
    <location>
        <begin position="176"/>
        <end position="197"/>
    </location>
</feature>
<evidence type="ECO:0000256" key="4">
    <source>
        <dbReference type="ARBA" id="ARBA00022692"/>
    </source>
</evidence>